<reference evidence="2 3" key="1">
    <citation type="submission" date="2016-11" db="EMBL/GenBank/DDBJ databases">
        <title>Trade-off between light-utilization and light-protection in marine flavobacteria.</title>
        <authorList>
            <person name="Kumagai Y."/>
        </authorList>
    </citation>
    <scope>NUCLEOTIDE SEQUENCE [LARGE SCALE GENOMIC DNA]</scope>
    <source>
        <strain evidence="2 3">JCM 13191</strain>
    </source>
</reference>
<dbReference type="Proteomes" id="UP000193431">
    <property type="component" value="Chromosome"/>
</dbReference>
<dbReference type="InterPro" id="IPR041700">
    <property type="entry name" value="OMP_b-brl_3"/>
</dbReference>
<accession>A0A1W6MJF0</accession>
<dbReference type="Pfam" id="PF14905">
    <property type="entry name" value="OMP_b-brl_3"/>
    <property type="match status" value="1"/>
</dbReference>
<dbReference type="AlphaFoldDB" id="A0A1W6MJF0"/>
<gene>
    <name evidence="2" type="ORF">BST97_06720</name>
</gene>
<protein>
    <recommendedName>
        <fullName evidence="1">Outer membrane protein beta-barrel domain-containing protein</fullName>
    </recommendedName>
</protein>
<dbReference type="EMBL" id="CP019344">
    <property type="protein sequence ID" value="ARN77713.1"/>
    <property type="molecule type" value="Genomic_DNA"/>
</dbReference>
<feature type="domain" description="Outer membrane protein beta-barrel" evidence="1">
    <location>
        <begin position="2"/>
        <end position="134"/>
    </location>
</feature>
<sequence>MQPQYTDKLKLSHTFKYKLTTSLSYSYITDSFARITEPIPDGRNFLISQDVADQEIYNLSVGSPFKITEQLNGYASAYFTHDEYNSTDSSFISIDQTTYGGYAQLNYAFPSTSLRAGATSGWTAEISGWYSGPTV</sequence>
<evidence type="ECO:0000313" key="2">
    <source>
        <dbReference type="EMBL" id="ARN77713.1"/>
    </source>
</evidence>
<dbReference type="STRING" id="331648.BST97_06720"/>
<name>A0A1W6MJF0_9FLAO</name>
<dbReference type="SUPFAM" id="SSF56935">
    <property type="entry name" value="Porins"/>
    <property type="match status" value="1"/>
</dbReference>
<evidence type="ECO:0000259" key="1">
    <source>
        <dbReference type="Pfam" id="PF14905"/>
    </source>
</evidence>
<keyword evidence="3" id="KW-1185">Reference proteome</keyword>
<organism evidence="2 3">
    <name type="scientific">Nonlabens spongiae</name>
    <dbReference type="NCBI Taxonomy" id="331648"/>
    <lineage>
        <taxon>Bacteria</taxon>
        <taxon>Pseudomonadati</taxon>
        <taxon>Bacteroidota</taxon>
        <taxon>Flavobacteriia</taxon>
        <taxon>Flavobacteriales</taxon>
        <taxon>Flavobacteriaceae</taxon>
        <taxon>Nonlabens</taxon>
    </lineage>
</organism>
<proteinExistence type="predicted"/>
<evidence type="ECO:0000313" key="3">
    <source>
        <dbReference type="Proteomes" id="UP000193431"/>
    </source>
</evidence>